<keyword evidence="2" id="KW-1185">Reference proteome</keyword>
<dbReference type="AlphaFoldDB" id="A0AAV3YDL0"/>
<accession>A0AAV3YDL0</accession>
<name>A0AAV3YDL0_9GAST</name>
<dbReference type="EMBL" id="BLXT01000825">
    <property type="protein sequence ID" value="GFN80619.1"/>
    <property type="molecule type" value="Genomic_DNA"/>
</dbReference>
<evidence type="ECO:0000313" key="2">
    <source>
        <dbReference type="Proteomes" id="UP000735302"/>
    </source>
</evidence>
<organism evidence="1 2">
    <name type="scientific">Plakobranchus ocellatus</name>
    <dbReference type="NCBI Taxonomy" id="259542"/>
    <lineage>
        <taxon>Eukaryota</taxon>
        <taxon>Metazoa</taxon>
        <taxon>Spiralia</taxon>
        <taxon>Lophotrochozoa</taxon>
        <taxon>Mollusca</taxon>
        <taxon>Gastropoda</taxon>
        <taxon>Heterobranchia</taxon>
        <taxon>Euthyneura</taxon>
        <taxon>Panpulmonata</taxon>
        <taxon>Sacoglossa</taxon>
        <taxon>Placobranchoidea</taxon>
        <taxon>Plakobranchidae</taxon>
        <taxon>Plakobranchus</taxon>
    </lineage>
</organism>
<evidence type="ECO:0000313" key="1">
    <source>
        <dbReference type="EMBL" id="GFN80619.1"/>
    </source>
</evidence>
<gene>
    <name evidence="1" type="ORF">PoB_000712500</name>
</gene>
<reference evidence="1 2" key="1">
    <citation type="journal article" date="2021" name="Elife">
        <title>Chloroplast acquisition without the gene transfer in kleptoplastic sea slugs, Plakobranchus ocellatus.</title>
        <authorList>
            <person name="Maeda T."/>
            <person name="Takahashi S."/>
            <person name="Yoshida T."/>
            <person name="Shimamura S."/>
            <person name="Takaki Y."/>
            <person name="Nagai Y."/>
            <person name="Toyoda A."/>
            <person name="Suzuki Y."/>
            <person name="Arimoto A."/>
            <person name="Ishii H."/>
            <person name="Satoh N."/>
            <person name="Nishiyama T."/>
            <person name="Hasebe M."/>
            <person name="Maruyama T."/>
            <person name="Minagawa J."/>
            <person name="Obokata J."/>
            <person name="Shigenobu S."/>
        </authorList>
    </citation>
    <scope>NUCLEOTIDE SEQUENCE [LARGE SCALE GENOMIC DNA]</scope>
</reference>
<sequence>MGLIPLKPQATVRLQAKGFSKKSYSHKQTGRVGTELYTSWLLIVVYFNASINIATAFSDTPASLRGCSSGIELDTFAFKSHYLCATKPFSEQRTLMLRQ</sequence>
<protein>
    <submittedName>
        <fullName evidence="1">Uncharacterized protein</fullName>
    </submittedName>
</protein>
<proteinExistence type="predicted"/>
<comment type="caution">
    <text evidence="1">The sequence shown here is derived from an EMBL/GenBank/DDBJ whole genome shotgun (WGS) entry which is preliminary data.</text>
</comment>
<dbReference type="Proteomes" id="UP000735302">
    <property type="component" value="Unassembled WGS sequence"/>
</dbReference>